<evidence type="ECO:0000313" key="4">
    <source>
        <dbReference type="WBParaSite" id="SSLN_0000690701-mRNA-1"/>
    </source>
</evidence>
<feature type="region of interest" description="Disordered" evidence="1">
    <location>
        <begin position="77"/>
        <end position="122"/>
    </location>
</feature>
<feature type="compositionally biased region" description="Pro residues" evidence="1">
    <location>
        <begin position="90"/>
        <end position="110"/>
    </location>
</feature>
<evidence type="ECO:0000313" key="3">
    <source>
        <dbReference type="Proteomes" id="UP000275846"/>
    </source>
</evidence>
<dbReference type="Proteomes" id="UP000275846">
    <property type="component" value="Unassembled WGS sequence"/>
</dbReference>
<evidence type="ECO:0000313" key="2">
    <source>
        <dbReference type="EMBL" id="VDL93080.1"/>
    </source>
</evidence>
<keyword evidence="3" id="KW-1185">Reference proteome</keyword>
<feature type="region of interest" description="Disordered" evidence="1">
    <location>
        <begin position="204"/>
        <end position="223"/>
    </location>
</feature>
<organism evidence="4">
    <name type="scientific">Schistocephalus solidus</name>
    <name type="common">Tapeworm</name>
    <dbReference type="NCBI Taxonomy" id="70667"/>
    <lineage>
        <taxon>Eukaryota</taxon>
        <taxon>Metazoa</taxon>
        <taxon>Spiralia</taxon>
        <taxon>Lophotrochozoa</taxon>
        <taxon>Platyhelminthes</taxon>
        <taxon>Cestoda</taxon>
        <taxon>Eucestoda</taxon>
        <taxon>Diphyllobothriidea</taxon>
        <taxon>Diphyllobothriidae</taxon>
        <taxon>Schistocephalus</taxon>
    </lineage>
</organism>
<sequence length="272" mass="29105">MSLTHWDHYGSMETICSSASTDVTLGDMGSGLRPARAFLPWQMSYSLGVREPPSDPSTPHSVFAPYMQAPHFIYPYGDPRQTASVQRHITPPPPPPPLPPLPPPPPPPPSSFFNPHHMTNGRGLAIGEEALPSPTRRYPEAQRQLYDPHSEAGDDRAVTMAASYARSYLYQNSASAGDVGVGPHTSGAFTPPEETLRLSHARNPDAWSHATGPGSTASCGGGGGGTNKCASTDYATAAAAVAAAAVCRQAQYFEDFYTRKKWSKNKGRVQST</sequence>
<dbReference type="STRING" id="70667.A0A183SR47"/>
<dbReference type="WBParaSite" id="SSLN_0000690701-mRNA-1">
    <property type="protein sequence ID" value="SSLN_0000690701-mRNA-1"/>
    <property type="gene ID" value="SSLN_0000690701"/>
</dbReference>
<dbReference type="EMBL" id="UYSU01033809">
    <property type="protein sequence ID" value="VDL93080.1"/>
    <property type="molecule type" value="Genomic_DNA"/>
</dbReference>
<dbReference type="OrthoDB" id="10363696at2759"/>
<reference evidence="4" key="1">
    <citation type="submission" date="2016-06" db="UniProtKB">
        <authorList>
            <consortium name="WormBaseParasite"/>
        </authorList>
    </citation>
    <scope>IDENTIFICATION</scope>
</reference>
<name>A0A183SR47_SCHSO</name>
<reference evidence="2 3" key="2">
    <citation type="submission" date="2018-11" db="EMBL/GenBank/DDBJ databases">
        <authorList>
            <consortium name="Pathogen Informatics"/>
        </authorList>
    </citation>
    <scope>NUCLEOTIDE SEQUENCE [LARGE SCALE GENOMIC DNA]</scope>
    <source>
        <strain evidence="2 3">NST_G2</strain>
    </source>
</reference>
<gene>
    <name evidence="2" type="ORF">SSLN_LOCUS6695</name>
</gene>
<proteinExistence type="predicted"/>
<dbReference type="AlphaFoldDB" id="A0A183SR47"/>
<accession>A0A183SR47</accession>
<evidence type="ECO:0000256" key="1">
    <source>
        <dbReference type="SAM" id="MobiDB-lite"/>
    </source>
</evidence>
<protein>
    <submittedName>
        <fullName evidence="2 4">Uncharacterized protein</fullName>
    </submittedName>
</protein>